<keyword evidence="2" id="KW-0813">Transport</keyword>
<organism evidence="5 6">
    <name type="scientific">Treponema bryantii</name>
    <dbReference type="NCBI Taxonomy" id="163"/>
    <lineage>
        <taxon>Bacteria</taxon>
        <taxon>Pseudomonadati</taxon>
        <taxon>Spirochaetota</taxon>
        <taxon>Spirochaetia</taxon>
        <taxon>Spirochaetales</taxon>
        <taxon>Treponemataceae</taxon>
        <taxon>Treponema</taxon>
    </lineage>
</organism>
<reference evidence="5 6" key="1">
    <citation type="submission" date="2016-10" db="EMBL/GenBank/DDBJ databases">
        <authorList>
            <person name="de Groot N.N."/>
        </authorList>
    </citation>
    <scope>NUCLEOTIDE SEQUENCE [LARGE SCALE GENOMIC DNA]</scope>
    <source>
        <strain evidence="5 6">B25</strain>
    </source>
</reference>
<evidence type="ECO:0000256" key="4">
    <source>
        <dbReference type="ARBA" id="ARBA00022764"/>
    </source>
</evidence>
<dbReference type="OrthoDB" id="9769319at2"/>
<name>A0A1H9FNI0_9SPIR</name>
<proteinExistence type="predicted"/>
<dbReference type="AlphaFoldDB" id="A0A1H9FNI0"/>
<dbReference type="NCBIfam" id="TIGR01254">
    <property type="entry name" value="sfuA"/>
    <property type="match status" value="1"/>
</dbReference>
<gene>
    <name evidence="5" type="ORF">SAMN04487977_104104</name>
</gene>
<dbReference type="Gene3D" id="3.40.190.10">
    <property type="entry name" value="Periplasmic binding protein-like II"/>
    <property type="match status" value="2"/>
</dbReference>
<dbReference type="Pfam" id="PF01547">
    <property type="entry name" value="SBP_bac_1"/>
    <property type="match status" value="1"/>
</dbReference>
<dbReference type="InterPro" id="IPR006059">
    <property type="entry name" value="SBP"/>
</dbReference>
<evidence type="ECO:0000256" key="3">
    <source>
        <dbReference type="ARBA" id="ARBA00022729"/>
    </source>
</evidence>
<evidence type="ECO:0000313" key="6">
    <source>
        <dbReference type="Proteomes" id="UP000182360"/>
    </source>
</evidence>
<keyword evidence="3" id="KW-0732">Signal</keyword>
<accession>A0A1H9FNI0</accession>
<dbReference type="InterPro" id="IPR005948">
    <property type="entry name" value="ThiB-like"/>
</dbReference>
<dbReference type="SUPFAM" id="SSF53850">
    <property type="entry name" value="Periplasmic binding protein-like II"/>
    <property type="match status" value="1"/>
</dbReference>
<protein>
    <submittedName>
        <fullName evidence="5">Thiamine transport system substrate-binding protein</fullName>
    </submittedName>
</protein>
<evidence type="ECO:0000313" key="5">
    <source>
        <dbReference type="EMBL" id="SEQ39511.1"/>
    </source>
</evidence>
<evidence type="ECO:0000256" key="1">
    <source>
        <dbReference type="ARBA" id="ARBA00004418"/>
    </source>
</evidence>
<dbReference type="GO" id="GO:0030288">
    <property type="term" value="C:outer membrane-bounded periplasmic space"/>
    <property type="evidence" value="ECO:0007669"/>
    <property type="project" value="TreeGrafter"/>
</dbReference>
<dbReference type="RefSeq" id="WP_083379802.1">
    <property type="nucleotide sequence ID" value="NZ_FOFU01000004.1"/>
</dbReference>
<dbReference type="STRING" id="163.SAMN04487775_11138"/>
<dbReference type="EMBL" id="FOFU01000004">
    <property type="protein sequence ID" value="SEQ39511.1"/>
    <property type="molecule type" value="Genomic_DNA"/>
</dbReference>
<dbReference type="GO" id="GO:0030975">
    <property type="term" value="F:thiamine binding"/>
    <property type="evidence" value="ECO:0007669"/>
    <property type="project" value="InterPro"/>
</dbReference>
<dbReference type="GO" id="GO:0030976">
    <property type="term" value="F:thiamine pyrophosphate binding"/>
    <property type="evidence" value="ECO:0007669"/>
    <property type="project" value="TreeGrafter"/>
</dbReference>
<dbReference type="CDD" id="cd13545">
    <property type="entry name" value="PBP2_TbpA"/>
    <property type="match status" value="1"/>
</dbReference>
<keyword evidence="4" id="KW-0574">Periplasm</keyword>
<dbReference type="PROSITE" id="PS51257">
    <property type="entry name" value="PROKAR_LIPOPROTEIN"/>
    <property type="match status" value="1"/>
</dbReference>
<comment type="subcellular location">
    <subcellularLocation>
        <location evidence="1">Periplasm</location>
    </subcellularLocation>
</comment>
<dbReference type="PANTHER" id="PTHR30006:SF3">
    <property type="entry name" value="THIAMINE-BINDING PERIPLASMIC PROTEIN"/>
    <property type="match status" value="1"/>
</dbReference>
<dbReference type="GO" id="GO:0015888">
    <property type="term" value="P:thiamine transport"/>
    <property type="evidence" value="ECO:0007669"/>
    <property type="project" value="InterPro"/>
</dbReference>
<keyword evidence="6" id="KW-1185">Reference proteome</keyword>
<dbReference type="PANTHER" id="PTHR30006">
    <property type="entry name" value="THIAMINE-BINDING PERIPLASMIC PROTEIN-RELATED"/>
    <property type="match status" value="1"/>
</dbReference>
<evidence type="ECO:0000256" key="2">
    <source>
        <dbReference type="ARBA" id="ARBA00022448"/>
    </source>
</evidence>
<sequence>MKKSHTLIVLSIFIFTLVCPMLMGCKKSSKVDAARLNEVIVYTYDSFCGEWGSGPEIARLFEAKTGIKVTFIDCGDGVQILSKALIEKNDPYADVLLGLDNNLTEKAGESGVFEKFKPSNASVLADGLEEELGGNWIMTPYDYSPFAIIWNSLSGIPAPACLEDLTKDIYKKKLILMDARTSTPGLGFETWVNKVYGDKAADYMKRLESSILTMAPGWSVGYGMFTDGEAPLVISYTTSPAYHIEYGEGDQYKALTFSDGHVMQVEGAGLVKGAKNPGGAKKFIEFLISESAQNVIPGTQWMFPSNKNVVLPASYDTIEMPKILK</sequence>
<dbReference type="Proteomes" id="UP000182360">
    <property type="component" value="Unassembled WGS sequence"/>
</dbReference>